<organism evidence="9 10">
    <name type="scientific">Haloarcula rubra</name>
    <dbReference type="NCBI Taxonomy" id="2487747"/>
    <lineage>
        <taxon>Archaea</taxon>
        <taxon>Methanobacteriati</taxon>
        <taxon>Methanobacteriota</taxon>
        <taxon>Stenosarchaea group</taxon>
        <taxon>Halobacteria</taxon>
        <taxon>Halobacteriales</taxon>
        <taxon>Haloarculaceae</taxon>
        <taxon>Haloarcula</taxon>
    </lineage>
</organism>
<dbReference type="InterPro" id="IPR000209">
    <property type="entry name" value="Peptidase_S8/S53_dom"/>
</dbReference>
<evidence type="ECO:0000256" key="3">
    <source>
        <dbReference type="ARBA" id="ARBA00022723"/>
    </source>
</evidence>
<dbReference type="PROSITE" id="PS00138">
    <property type="entry name" value="SUBTILASE_SER"/>
    <property type="match status" value="1"/>
</dbReference>
<dbReference type="InterPro" id="IPR034202">
    <property type="entry name" value="Subtilisin_Carlsberg-like"/>
</dbReference>
<keyword evidence="3" id="KW-0479">Metal-binding</keyword>
<dbReference type="GO" id="GO:0006508">
    <property type="term" value="P:proteolysis"/>
    <property type="evidence" value="ECO:0007669"/>
    <property type="project" value="UniProtKB-KW"/>
</dbReference>
<dbReference type="InterPro" id="IPR036116">
    <property type="entry name" value="FN3_sf"/>
</dbReference>
<dbReference type="SUPFAM" id="SSF49265">
    <property type="entry name" value="Fibronectin type III"/>
    <property type="match status" value="1"/>
</dbReference>
<dbReference type="PRINTS" id="PR00723">
    <property type="entry name" value="SUBTILISIN"/>
</dbReference>
<dbReference type="SUPFAM" id="SSF52743">
    <property type="entry name" value="Subtilisin-like"/>
    <property type="match status" value="1"/>
</dbReference>
<dbReference type="CDD" id="cd00063">
    <property type="entry name" value="FN3"/>
    <property type="match status" value="1"/>
</dbReference>
<evidence type="ECO:0000313" key="9">
    <source>
        <dbReference type="EMBL" id="MBX0325550.1"/>
    </source>
</evidence>
<reference evidence="9 10" key="1">
    <citation type="submission" date="2021-06" db="EMBL/GenBank/DDBJ databases">
        <title>Halomicroarcula sp. a new haloarchaeum isolated from saline soil.</title>
        <authorList>
            <person name="Duran-Viseras A."/>
            <person name="Sanchez-Porro C."/>
            <person name="Ventosa A."/>
        </authorList>
    </citation>
    <scope>NUCLEOTIDE SEQUENCE [LARGE SCALE GENOMIC DNA]</scope>
    <source>
        <strain evidence="9 10">F13</strain>
    </source>
</reference>
<evidence type="ECO:0000256" key="6">
    <source>
        <dbReference type="PROSITE-ProRule" id="PRU01240"/>
    </source>
</evidence>
<dbReference type="Pfam" id="PF00082">
    <property type="entry name" value="Peptidase_S8"/>
    <property type="match status" value="1"/>
</dbReference>
<dbReference type="InterPro" id="IPR036852">
    <property type="entry name" value="Peptidase_S8/S53_dom_sf"/>
</dbReference>
<dbReference type="InterPro" id="IPR023827">
    <property type="entry name" value="Peptidase_S8_Asp-AS"/>
</dbReference>
<name>A0AAW4PYD5_9EURY</name>
<evidence type="ECO:0000256" key="1">
    <source>
        <dbReference type="ARBA" id="ARBA00011073"/>
    </source>
</evidence>
<keyword evidence="2 6" id="KW-0645">Protease</keyword>
<dbReference type="GO" id="GO:0004252">
    <property type="term" value="F:serine-type endopeptidase activity"/>
    <property type="evidence" value="ECO:0007669"/>
    <property type="project" value="UniProtKB-UniRule"/>
</dbReference>
<dbReference type="PANTHER" id="PTHR43806:SF11">
    <property type="entry name" value="CEREVISIN-RELATED"/>
    <property type="match status" value="1"/>
</dbReference>
<keyword evidence="5 6" id="KW-0720">Serine protease</keyword>
<comment type="similarity">
    <text evidence="1 6 7">Belongs to the peptidase S8 family.</text>
</comment>
<feature type="active site" description="Charge relay system" evidence="6">
    <location>
        <position position="137"/>
    </location>
</feature>
<evidence type="ECO:0000313" key="10">
    <source>
        <dbReference type="Proteomes" id="UP001430377"/>
    </source>
</evidence>
<proteinExistence type="inferred from homology"/>
<protein>
    <submittedName>
        <fullName evidence="9">S8 family serine peptidase</fullName>
    </submittedName>
</protein>
<feature type="active site" description="Charge relay system" evidence="6">
    <location>
        <position position="292"/>
    </location>
</feature>
<dbReference type="CDD" id="cd07477">
    <property type="entry name" value="Peptidases_S8_Subtilisin_subset"/>
    <property type="match status" value="1"/>
</dbReference>
<dbReference type="PROSITE" id="PS00137">
    <property type="entry name" value="SUBTILASE_HIS"/>
    <property type="match status" value="1"/>
</dbReference>
<feature type="active site" description="Charge relay system" evidence="6">
    <location>
        <position position="99"/>
    </location>
</feature>
<dbReference type="InterPro" id="IPR003961">
    <property type="entry name" value="FN3_dom"/>
</dbReference>
<dbReference type="EMBL" id="RKLR01000015">
    <property type="protein sequence ID" value="MBX0325550.1"/>
    <property type="molecule type" value="Genomic_DNA"/>
</dbReference>
<dbReference type="RefSeq" id="WP_220620411.1">
    <property type="nucleotide sequence ID" value="NZ_RKLR01000015.1"/>
</dbReference>
<keyword evidence="4 6" id="KW-0378">Hydrolase</keyword>
<evidence type="ECO:0000256" key="5">
    <source>
        <dbReference type="ARBA" id="ARBA00022825"/>
    </source>
</evidence>
<feature type="domain" description="Fibronectin type-III" evidence="8">
    <location>
        <begin position="450"/>
        <end position="552"/>
    </location>
</feature>
<gene>
    <name evidence="9" type="ORF">EGH21_21220</name>
</gene>
<dbReference type="GO" id="GO:0046872">
    <property type="term" value="F:metal ion binding"/>
    <property type="evidence" value="ECO:0007669"/>
    <property type="project" value="UniProtKB-KW"/>
</dbReference>
<comment type="caution">
    <text evidence="9">The sequence shown here is derived from an EMBL/GenBank/DDBJ whole genome shotgun (WGS) entry which is preliminary data.</text>
</comment>
<accession>A0AAW4PYD5</accession>
<dbReference type="Proteomes" id="UP001430377">
    <property type="component" value="Unassembled WGS sequence"/>
</dbReference>
<dbReference type="PROSITE" id="PS00136">
    <property type="entry name" value="SUBTILASE_ASP"/>
    <property type="match status" value="1"/>
</dbReference>
<dbReference type="PROSITE" id="PS51892">
    <property type="entry name" value="SUBTILASE"/>
    <property type="match status" value="1"/>
</dbReference>
<evidence type="ECO:0000256" key="4">
    <source>
        <dbReference type="ARBA" id="ARBA00022801"/>
    </source>
</evidence>
<dbReference type="InterPro" id="IPR023828">
    <property type="entry name" value="Peptidase_S8_Ser-AS"/>
</dbReference>
<keyword evidence="10" id="KW-1185">Reference proteome</keyword>
<dbReference type="Gene3D" id="3.40.50.200">
    <property type="entry name" value="Peptidase S8/S53 domain"/>
    <property type="match status" value="1"/>
</dbReference>
<dbReference type="InterPro" id="IPR015500">
    <property type="entry name" value="Peptidase_S8_subtilisin-rel"/>
</dbReference>
<dbReference type="PROSITE" id="PS50853">
    <property type="entry name" value="FN3"/>
    <property type="match status" value="1"/>
</dbReference>
<dbReference type="AlphaFoldDB" id="A0AAW4PYD5"/>
<sequence>MVQQSAAVEKTVDLGALGDAVVGYFESTTASALEGTAGVRYVEEDVDVEFPRSGVGTVEQQDGFDPLGQRMPWGCERIGASGVHGDGLTGKGIDVAVIDSGIDSDHPDLVSNLGDGYAVTPCGDDECRYEWDDDHSHGTHCAGIVGARDNARGVLGVAPSVTLHAVKVMTALGSGSGSDVAEGIVWATDQGCDVANISLGSESPSDIVHDAVKYAERNGMLVVAPAGNEGPCSDCLHYPGAYPETLCVGATEPDDDLADYSSVGDAVEIVAPGTDILSTIVGGDYHEFSGTSMATPHVVGAAALLVEAGYTPAEARARLLETAEDIALDVDESGAGLVDCAAAAKGSLEPTAAVETGYVKSVGDTSATVTGRLTRLLGTDSVTVGIEYWPSDASADAASRETAGSRSETGRFEATLSDLDRELEYRYRAVCTGAVSAIGSTHRFTTGEDPPSVTVATESVSDVGATTASVTGNLTSLAGRDAVDVGFEYWIDGDRDATRELTDTVERQETGRFSRTIGNIDPETTYTVRALAAPARGDAVFGDETTFTTADGLAVIANAADDVGPFGATLRGEVTSLGPFDAVETGFRYWERGAGESSVKNVEAGSVTATGTFETNVIDLQSGTEYLYVAYARSDGGETATSEPVAFSTSGQDW</sequence>
<dbReference type="InterPro" id="IPR050131">
    <property type="entry name" value="Peptidase_S8_subtilisin-like"/>
</dbReference>
<dbReference type="InterPro" id="IPR022398">
    <property type="entry name" value="Peptidase_S8_His-AS"/>
</dbReference>
<evidence type="ECO:0000256" key="2">
    <source>
        <dbReference type="ARBA" id="ARBA00022670"/>
    </source>
</evidence>
<evidence type="ECO:0000256" key="7">
    <source>
        <dbReference type="RuleBase" id="RU003355"/>
    </source>
</evidence>
<evidence type="ECO:0000259" key="8">
    <source>
        <dbReference type="PROSITE" id="PS50853"/>
    </source>
</evidence>
<dbReference type="PANTHER" id="PTHR43806">
    <property type="entry name" value="PEPTIDASE S8"/>
    <property type="match status" value="1"/>
</dbReference>